<reference evidence="1 2" key="1">
    <citation type="submission" date="2024-09" db="EMBL/GenBank/DDBJ databases">
        <authorList>
            <person name="Sun Q."/>
            <person name="Mori K."/>
        </authorList>
    </citation>
    <scope>NUCLEOTIDE SEQUENCE [LARGE SCALE GENOMIC DNA]</scope>
    <source>
        <strain evidence="1 2">JCM 4414</strain>
    </source>
</reference>
<sequence length="126" mass="12702">MEPRSGRARRRSPGRGGGRLTVLGVVAALVAALLSLGGLAAPAAAASAGNVTGITQSGSTFTISTSTAAKARVVVARPDIFRIWLSPQGTFTDDPAGKALAVDTDFGPVTAGVTDAGTHYRITTRP</sequence>
<proteinExistence type="predicted"/>
<evidence type="ECO:0000313" key="1">
    <source>
        <dbReference type="EMBL" id="MFB9558059.1"/>
    </source>
</evidence>
<keyword evidence="2" id="KW-1185">Reference proteome</keyword>
<dbReference type="Proteomes" id="UP001589716">
    <property type="component" value="Unassembled WGS sequence"/>
</dbReference>
<dbReference type="Gene3D" id="2.60.40.1760">
    <property type="entry name" value="glycosyl hydrolase (family 31)"/>
    <property type="match status" value="1"/>
</dbReference>
<accession>A0ABV5QYI9</accession>
<protein>
    <submittedName>
        <fullName evidence="1">Uncharacterized protein</fullName>
    </submittedName>
</protein>
<organism evidence="1 2">
    <name type="scientific">Streptomyces roseoviridis</name>
    <dbReference type="NCBI Taxonomy" id="67361"/>
    <lineage>
        <taxon>Bacteria</taxon>
        <taxon>Bacillati</taxon>
        <taxon>Actinomycetota</taxon>
        <taxon>Actinomycetes</taxon>
        <taxon>Kitasatosporales</taxon>
        <taxon>Streptomycetaceae</taxon>
        <taxon>Streptomyces</taxon>
    </lineage>
</organism>
<evidence type="ECO:0000313" key="2">
    <source>
        <dbReference type="Proteomes" id="UP001589716"/>
    </source>
</evidence>
<comment type="caution">
    <text evidence="1">The sequence shown here is derived from an EMBL/GenBank/DDBJ whole genome shotgun (WGS) entry which is preliminary data.</text>
</comment>
<name>A0ABV5QYI9_9ACTN</name>
<dbReference type="EMBL" id="JBHMCT010000020">
    <property type="protein sequence ID" value="MFB9558059.1"/>
    <property type="molecule type" value="Genomic_DNA"/>
</dbReference>
<gene>
    <name evidence="1" type="ORF">ACFFTP_28225</name>
</gene>
<dbReference type="RefSeq" id="WP_345492649.1">
    <property type="nucleotide sequence ID" value="NZ_BAAAWU010000001.1"/>
</dbReference>